<feature type="binding site" evidence="6">
    <location>
        <position position="137"/>
    </location>
    <ligand>
        <name>Zn(2+)</name>
        <dbReference type="ChEBI" id="CHEBI:29105"/>
    </ligand>
</feature>
<dbReference type="Pfam" id="PF17048">
    <property type="entry name" value="Ceramidse_alk_C"/>
    <property type="match status" value="1"/>
</dbReference>
<sequence length="716" mass="79319">MQTQRTGQYDRKARSVVFVHNPSWMKRVGKCLRDVKGVRSSETAGGKVSLAARDWGPAAEVNLMGYANPSQTANGIHMRQYSRAFVFADKSGGNRFVFISTDSCMISQGVKLEVIKQLKSLYNGLYTERNVGISGTHTHSGPGGFHQYLLYDITSLGFVKESFDALVAGIVESIKQAHESLRPANIYVSVGELQDSNINRSPTAYLLNPEAERQRYKYDVDKNMTLLRIEDAQGLSIGMINWFAVHGTSMNNTNGLISSDNKGYASQLFERYMEAKGGLSIPGRFVAAFAQSNLGDVSPNTKGPHCIDSGLPCDILHSTCHGKNELCIASGPGKDMYESTQIIGRNQFNKAMELYLGSGTKLTGPVDFRHTYVDMTNVQVKLNGTTTVKTCKPAMGYSFAAGTTDGPGAFNFQQGTNSTNPFWNFISRLIKAPTQEQVSCQKPKPILLDTGEITFPYLWSPQIVDVQLFRVGQFAIILPPAEFTTMSGRRTRDAVTQTLTANGLPPDTLSVIAGLSNDYADYVVTFEEYQEQRYEGASTIYGPHTLQAYIQKFQELAVAIAKGSQVAPGPNPPNLLDKQISFLPPVLYDTAPIGRNFGDLRKDASPSYTPGSVVEVTFISANPRNDLKTNDTFLTVEQKQADGTWKVMFTDRDWETRYKWEIESLLLGESNAIIRWDIPEHMQDGTYRIRHFGTSKSMLGTMKPFEGKTREFLVKT</sequence>
<evidence type="ECO:0000313" key="11">
    <source>
        <dbReference type="Proteomes" id="UP001519460"/>
    </source>
</evidence>
<keyword evidence="7" id="KW-0443">Lipid metabolism</keyword>
<comment type="cofactor">
    <cofactor evidence="6">
        <name>Zn(2+)</name>
        <dbReference type="ChEBI" id="CHEBI:29105"/>
    </cofactor>
    <text evidence="6">Binds 1 zinc ion per subunit.</text>
</comment>
<name>A0ABD0L4D8_9CAEN</name>
<dbReference type="Gene3D" id="2.60.40.2300">
    <property type="entry name" value="Neutral/alkaline non-lysosomal ceramidase, C-terminal domain"/>
    <property type="match status" value="1"/>
</dbReference>
<evidence type="ECO:0000256" key="2">
    <source>
        <dbReference type="ARBA" id="ARBA00011891"/>
    </source>
</evidence>
<dbReference type="InterPro" id="IPR038445">
    <property type="entry name" value="NCDase_C_sf"/>
</dbReference>
<keyword evidence="11" id="KW-1185">Reference proteome</keyword>
<dbReference type="GO" id="GO:0016020">
    <property type="term" value="C:membrane"/>
    <property type="evidence" value="ECO:0007669"/>
    <property type="project" value="GOC"/>
</dbReference>
<keyword evidence="4 7" id="KW-0378">Hydrolase</keyword>
<comment type="caution">
    <text evidence="10">The sequence shown here is derived from an EMBL/GenBank/DDBJ whole genome shotgun (WGS) entry which is preliminary data.</text>
</comment>
<dbReference type="AlphaFoldDB" id="A0ABD0L4D8"/>
<feature type="domain" description="Neutral/alkaline non-lysosomal ceramidase N-terminal" evidence="8">
    <location>
        <begin position="56"/>
        <end position="551"/>
    </location>
</feature>
<evidence type="ECO:0000256" key="6">
    <source>
        <dbReference type="PIRSR" id="PIRSR606823-2"/>
    </source>
</evidence>
<evidence type="ECO:0000259" key="8">
    <source>
        <dbReference type="Pfam" id="PF04734"/>
    </source>
</evidence>
<dbReference type="GO" id="GO:0006672">
    <property type="term" value="P:ceramide metabolic process"/>
    <property type="evidence" value="ECO:0007669"/>
    <property type="project" value="UniProtKB-ARBA"/>
</dbReference>
<feature type="binding site" evidence="6">
    <location>
        <position position="246"/>
    </location>
    <ligand>
        <name>Zn(2+)</name>
        <dbReference type="ChEBI" id="CHEBI:29105"/>
    </ligand>
</feature>
<reference evidence="10 11" key="1">
    <citation type="journal article" date="2023" name="Sci. Data">
        <title>Genome assembly of the Korean intertidal mud-creeper Batillaria attramentaria.</title>
        <authorList>
            <person name="Patra A.K."/>
            <person name="Ho P.T."/>
            <person name="Jun S."/>
            <person name="Lee S.J."/>
            <person name="Kim Y."/>
            <person name="Won Y.J."/>
        </authorList>
    </citation>
    <scope>NUCLEOTIDE SEQUENCE [LARGE SCALE GENOMIC DNA]</scope>
    <source>
        <strain evidence="10">Wonlab-2016</strain>
    </source>
</reference>
<evidence type="ECO:0000256" key="1">
    <source>
        <dbReference type="ARBA" id="ARBA00009835"/>
    </source>
</evidence>
<dbReference type="EC" id="3.5.1.23" evidence="2 7"/>
<dbReference type="Proteomes" id="UP001519460">
    <property type="component" value="Unassembled WGS sequence"/>
</dbReference>
<organism evidence="10 11">
    <name type="scientific">Batillaria attramentaria</name>
    <dbReference type="NCBI Taxonomy" id="370345"/>
    <lineage>
        <taxon>Eukaryota</taxon>
        <taxon>Metazoa</taxon>
        <taxon>Spiralia</taxon>
        <taxon>Lophotrochozoa</taxon>
        <taxon>Mollusca</taxon>
        <taxon>Gastropoda</taxon>
        <taxon>Caenogastropoda</taxon>
        <taxon>Sorbeoconcha</taxon>
        <taxon>Cerithioidea</taxon>
        <taxon>Batillariidae</taxon>
        <taxon>Batillaria</taxon>
    </lineage>
</organism>
<dbReference type="InterPro" id="IPR006823">
    <property type="entry name" value="Ceramidase_alk"/>
</dbReference>
<comment type="similarity">
    <text evidence="1 7">Belongs to the neutral ceramidase family.</text>
</comment>
<dbReference type="GO" id="GO:0017040">
    <property type="term" value="F:N-acylsphingosine amidohydrolase activity"/>
    <property type="evidence" value="ECO:0007669"/>
    <property type="project" value="UniProtKB-UniRule"/>
</dbReference>
<feature type="domain" description="Neutral/alkaline non-lysosomal ceramidase C-terminal" evidence="9">
    <location>
        <begin position="553"/>
        <end position="714"/>
    </location>
</feature>
<keyword evidence="6" id="KW-0479">Metal-binding</keyword>
<evidence type="ECO:0000259" key="9">
    <source>
        <dbReference type="Pfam" id="PF17048"/>
    </source>
</evidence>
<dbReference type="PANTHER" id="PTHR12670:SF1">
    <property type="entry name" value="NEUTRAL CERAMIDASE"/>
    <property type="match status" value="1"/>
</dbReference>
<gene>
    <name evidence="10" type="ORF">BaRGS_00014321</name>
</gene>
<feature type="binding site" evidence="6">
    <location>
        <position position="482"/>
    </location>
    <ligand>
        <name>Zn(2+)</name>
        <dbReference type="ChEBI" id="CHEBI:29105"/>
    </ligand>
</feature>
<evidence type="ECO:0000256" key="4">
    <source>
        <dbReference type="ARBA" id="ARBA00022801"/>
    </source>
</evidence>
<feature type="active site" description="Nucleophile" evidence="5">
    <location>
        <position position="298"/>
    </location>
</feature>
<dbReference type="PANTHER" id="PTHR12670">
    <property type="entry name" value="CERAMIDASE"/>
    <property type="match status" value="1"/>
</dbReference>
<dbReference type="InterPro" id="IPR031331">
    <property type="entry name" value="NEUT/ALK_ceramidase_C"/>
</dbReference>
<proteinExistence type="inferred from homology"/>
<keyword evidence="6" id="KW-0862">Zinc</keyword>
<dbReference type="Pfam" id="PF04734">
    <property type="entry name" value="Ceramidase_alk"/>
    <property type="match status" value="1"/>
</dbReference>
<evidence type="ECO:0000256" key="5">
    <source>
        <dbReference type="PIRSR" id="PIRSR606823-1"/>
    </source>
</evidence>
<comment type="catalytic activity">
    <reaction evidence="7">
        <text>an N-acylsphing-4-enine + H2O = sphing-4-enine + a fatty acid</text>
        <dbReference type="Rhea" id="RHEA:20856"/>
        <dbReference type="ChEBI" id="CHEBI:15377"/>
        <dbReference type="ChEBI" id="CHEBI:28868"/>
        <dbReference type="ChEBI" id="CHEBI:52639"/>
        <dbReference type="ChEBI" id="CHEBI:57756"/>
        <dbReference type="EC" id="3.5.1.23"/>
    </reaction>
</comment>
<evidence type="ECO:0000256" key="3">
    <source>
        <dbReference type="ARBA" id="ARBA00019235"/>
    </source>
</evidence>
<dbReference type="EMBL" id="JACVVK020000083">
    <property type="protein sequence ID" value="KAK7494429.1"/>
    <property type="molecule type" value="Genomic_DNA"/>
</dbReference>
<evidence type="ECO:0000256" key="7">
    <source>
        <dbReference type="RuleBase" id="RU366019"/>
    </source>
</evidence>
<dbReference type="InterPro" id="IPR031329">
    <property type="entry name" value="NEUT/ALK_ceramidase_N"/>
</dbReference>
<feature type="binding site" evidence="6">
    <location>
        <position position="522"/>
    </location>
    <ligand>
        <name>Zn(2+)</name>
        <dbReference type="ChEBI" id="CHEBI:29105"/>
    </ligand>
</feature>
<protein>
    <recommendedName>
        <fullName evidence="3 7">Neutral ceramidase</fullName>
        <ecNumber evidence="2 7">3.5.1.23</ecNumber>
    </recommendedName>
</protein>
<keyword evidence="7" id="KW-0746">Sphingolipid metabolism</keyword>
<evidence type="ECO:0000313" key="10">
    <source>
        <dbReference type="EMBL" id="KAK7494429.1"/>
    </source>
</evidence>
<accession>A0ABD0L4D8</accession>